<accession>G8BZP2</accession>
<sequence>MALLARPSPPSPSRSLSTRLSVSLLTPPSVTSISQPLTHHMIRPSPPTSHHHRANYSSQCSISSWTHVTDNTIAVTTTTHVATMFVNLSTSTHRPHPHPHLLIYPSSHSIITTHSTPMSLQTHHLPSHHHLLNHLSTIYQRSTATIVTRLITLLNNTAHLPTASTRAQNLKIENQINASHDRHLIDRT</sequence>
<name>G8BZP2_TETPH</name>
<dbReference type="InterPro" id="IPR008967">
    <property type="entry name" value="p53-like_TF_DNA-bd_sf"/>
</dbReference>
<gene>
    <name evidence="1" type="primary">TPHA0L00100</name>
    <name evidence="1" type="ordered locus">TPHA_0L00100</name>
</gene>
<dbReference type="EMBL" id="HE612867">
    <property type="protein sequence ID" value="CCE65370.1"/>
    <property type="molecule type" value="Genomic_DNA"/>
</dbReference>
<keyword evidence="2" id="KW-1185">Reference proteome</keyword>
<dbReference type="AlphaFoldDB" id="G8BZP2"/>
<dbReference type="KEGG" id="tpf:TPHA_0L00100"/>
<protein>
    <submittedName>
        <fullName evidence="1">Uncharacterized protein</fullName>
    </submittedName>
</protein>
<reference evidence="1 2" key="1">
    <citation type="journal article" date="2011" name="Proc. Natl. Acad. Sci. U.S.A.">
        <title>Evolutionary erosion of yeast sex chromosomes by mating-type switching accidents.</title>
        <authorList>
            <person name="Gordon J.L."/>
            <person name="Armisen D."/>
            <person name="Proux-Wera E."/>
            <person name="Oheigeartaigh S.S."/>
            <person name="Byrne K.P."/>
            <person name="Wolfe K.H."/>
        </authorList>
    </citation>
    <scope>NUCLEOTIDE SEQUENCE [LARGE SCALE GENOMIC DNA]</scope>
    <source>
        <strain evidence="2">ATCC 24235 / CBS 4417 / NBRC 1672 / NRRL Y-8282 / UCD 70-5</strain>
    </source>
</reference>
<dbReference type="GeneID" id="11531752"/>
<evidence type="ECO:0000313" key="2">
    <source>
        <dbReference type="Proteomes" id="UP000005666"/>
    </source>
</evidence>
<dbReference type="SUPFAM" id="SSF49417">
    <property type="entry name" value="p53-like transcription factors"/>
    <property type="match status" value="1"/>
</dbReference>
<proteinExistence type="predicted"/>
<organism evidence="1 2">
    <name type="scientific">Tetrapisispora phaffii (strain ATCC 24235 / CBS 4417 / NBRC 1672 / NRRL Y-8282 / UCD 70-5)</name>
    <name type="common">Yeast</name>
    <name type="synonym">Fabospora phaffii</name>
    <dbReference type="NCBI Taxonomy" id="1071381"/>
    <lineage>
        <taxon>Eukaryota</taxon>
        <taxon>Fungi</taxon>
        <taxon>Dikarya</taxon>
        <taxon>Ascomycota</taxon>
        <taxon>Saccharomycotina</taxon>
        <taxon>Saccharomycetes</taxon>
        <taxon>Saccharomycetales</taxon>
        <taxon>Saccharomycetaceae</taxon>
        <taxon>Tetrapisispora</taxon>
    </lineage>
</organism>
<dbReference type="HOGENOM" id="CLU_1441962_0_0_1"/>
<dbReference type="GO" id="GO:0003700">
    <property type="term" value="F:DNA-binding transcription factor activity"/>
    <property type="evidence" value="ECO:0007669"/>
    <property type="project" value="InterPro"/>
</dbReference>
<dbReference type="RefSeq" id="XP_003687804.1">
    <property type="nucleotide sequence ID" value="XM_003687756.1"/>
</dbReference>
<dbReference type="Proteomes" id="UP000005666">
    <property type="component" value="Chromosome 12"/>
</dbReference>
<evidence type="ECO:0000313" key="1">
    <source>
        <dbReference type="EMBL" id="CCE65370.1"/>
    </source>
</evidence>